<evidence type="ECO:0000313" key="4">
    <source>
        <dbReference type="Proteomes" id="UP000006056"/>
    </source>
</evidence>
<dbReference type="InterPro" id="IPR012334">
    <property type="entry name" value="Pectin_lyas_fold"/>
</dbReference>
<evidence type="ECO:0008006" key="5">
    <source>
        <dbReference type="Google" id="ProtNLM"/>
    </source>
</evidence>
<dbReference type="HOGENOM" id="CLU_530935_0_0_0"/>
<dbReference type="EMBL" id="CP003379">
    <property type="protein sequence ID" value="AFL89826.1"/>
    <property type="molecule type" value="Genomic_DNA"/>
</dbReference>
<keyword evidence="2" id="KW-0732">Signal</keyword>
<protein>
    <recommendedName>
        <fullName evidence="5">Right handed beta helix region</fullName>
    </recommendedName>
</protein>
<dbReference type="eggNOG" id="COG5434">
    <property type="taxonomic scope" value="Bacteria"/>
</dbReference>
<feature type="signal peptide" evidence="2">
    <location>
        <begin position="1"/>
        <end position="19"/>
    </location>
</feature>
<dbReference type="OrthoDB" id="104036at2"/>
<feature type="chain" id="PRO_5003684210" description="Right handed beta helix region" evidence="2">
    <location>
        <begin position="20"/>
        <end position="513"/>
    </location>
</feature>
<dbReference type="STRING" id="926566.Terro_3612"/>
<dbReference type="PROSITE" id="PS51257">
    <property type="entry name" value="PROKAR_LIPOPROTEIN"/>
    <property type="match status" value="1"/>
</dbReference>
<dbReference type="RefSeq" id="WP_014787087.1">
    <property type="nucleotide sequence ID" value="NC_018014.1"/>
</dbReference>
<proteinExistence type="predicted"/>
<evidence type="ECO:0000256" key="1">
    <source>
        <dbReference type="SAM" id="MobiDB-lite"/>
    </source>
</evidence>
<accession>I3ZKQ8</accession>
<dbReference type="KEGG" id="trs:Terro_3612"/>
<organism evidence="3 4">
    <name type="scientific">Terriglobus roseus (strain DSM 18391 / NRRL B-41598 / KBS 63)</name>
    <dbReference type="NCBI Taxonomy" id="926566"/>
    <lineage>
        <taxon>Bacteria</taxon>
        <taxon>Pseudomonadati</taxon>
        <taxon>Acidobacteriota</taxon>
        <taxon>Terriglobia</taxon>
        <taxon>Terriglobales</taxon>
        <taxon>Acidobacteriaceae</taxon>
        <taxon>Terriglobus</taxon>
    </lineage>
</organism>
<feature type="region of interest" description="Disordered" evidence="1">
    <location>
        <begin position="181"/>
        <end position="200"/>
    </location>
</feature>
<evidence type="ECO:0000256" key="2">
    <source>
        <dbReference type="SAM" id="SignalP"/>
    </source>
</evidence>
<dbReference type="AlphaFoldDB" id="I3ZKQ8"/>
<keyword evidence="4" id="KW-1185">Reference proteome</keyword>
<dbReference type="Gene3D" id="2.160.20.10">
    <property type="entry name" value="Single-stranded right-handed beta-helix, Pectin lyase-like"/>
    <property type="match status" value="1"/>
</dbReference>
<reference evidence="3 4" key="1">
    <citation type="submission" date="2012-06" db="EMBL/GenBank/DDBJ databases">
        <title>Complete genome of Terriglobus roseus DSM 18391.</title>
        <authorList>
            <consortium name="US DOE Joint Genome Institute (JGI-PGF)"/>
            <person name="Lucas S."/>
            <person name="Copeland A."/>
            <person name="Lapidus A."/>
            <person name="Glavina del Rio T."/>
            <person name="Dalin E."/>
            <person name="Tice H."/>
            <person name="Bruce D."/>
            <person name="Goodwin L."/>
            <person name="Pitluck S."/>
            <person name="Peters L."/>
            <person name="Mikhailova N."/>
            <person name="Munk A.C.C."/>
            <person name="Kyrpides N."/>
            <person name="Mavromatis K."/>
            <person name="Ivanova N."/>
            <person name="Brettin T."/>
            <person name="Detter J.C."/>
            <person name="Han C."/>
            <person name="Larimer F."/>
            <person name="Land M."/>
            <person name="Hauser L."/>
            <person name="Markowitz V."/>
            <person name="Cheng J.-F."/>
            <person name="Hugenholtz P."/>
            <person name="Woyke T."/>
            <person name="Wu D."/>
            <person name="Brambilla E."/>
            <person name="Klenk H.-P."/>
            <person name="Eisen J.A."/>
        </authorList>
    </citation>
    <scope>NUCLEOTIDE SEQUENCE [LARGE SCALE GENOMIC DNA]</scope>
    <source>
        <strain evidence="4">DSM 18391 / NRRL B-41598 / KBS 63</strain>
    </source>
</reference>
<dbReference type="Proteomes" id="UP000006056">
    <property type="component" value="Chromosome"/>
</dbReference>
<gene>
    <name evidence="3" type="ordered locus">Terro_3612</name>
</gene>
<name>I3ZKQ8_TERRK</name>
<evidence type="ECO:0000313" key="3">
    <source>
        <dbReference type="EMBL" id="AFL89826.1"/>
    </source>
</evidence>
<dbReference type="InterPro" id="IPR011050">
    <property type="entry name" value="Pectin_lyase_fold/virulence"/>
</dbReference>
<sequence length="513" mass="53999">MRIVTAVLSSAFLSSLLLTGCGTGVYRGEATAEYSFTEPLPTGPFTYISALGCAKQDVDLNTGLTVTGLPAHDDGPCITAALAKANATHPVVLVQDGASLVSSIRGPAAGHWSIVGRGAGFHGASTLFGTGFFQKAGTNDDVIFNGDAAHAGCPGGKSDPGVYTPGLPPPRGTDITLRDFAINGNRGDGANGNSDRGDPRGHDGCALMGIDLIDVNNVRISGVTFYNTSMYNLRLSDVGHATVEHSLFANMGLLPDKYEPQNGDGTHVNGPANDINIHDNYYITTDDAIALNAPEGWGGLITNVTISNSFVQQGNTLLRAYTNSSPVAAGNALPLISNVTVDNLNGFGFFCAYFGDGAFHPVSLPGTIKNFVWKNSSCGSDWGIGLTENVADLTFSNFRWISDHTASPFFEMRQGHADSISLQDITVERPWDVVPALVRLRAAPTSTVDELSIDGLKFAGITDPLPQLVLIRAPSYISQIKLKNSLTGYVSIVNDSRLTGAVTQNSRSATADQ</sequence>
<dbReference type="SMART" id="SM00710">
    <property type="entry name" value="PbH1"/>
    <property type="match status" value="6"/>
</dbReference>
<dbReference type="InterPro" id="IPR006626">
    <property type="entry name" value="PbH1"/>
</dbReference>
<dbReference type="SUPFAM" id="SSF51126">
    <property type="entry name" value="Pectin lyase-like"/>
    <property type="match status" value="1"/>
</dbReference>